<evidence type="ECO:0000313" key="2">
    <source>
        <dbReference type="Proteomes" id="UP000811844"/>
    </source>
</evidence>
<proteinExistence type="predicted"/>
<comment type="caution">
    <text evidence="1">The sequence shown here is derived from an EMBL/GenBank/DDBJ whole genome shotgun (WGS) entry which is preliminary data.</text>
</comment>
<keyword evidence="2" id="KW-1185">Reference proteome</keyword>
<dbReference type="Proteomes" id="UP000811844">
    <property type="component" value="Unassembled WGS sequence"/>
</dbReference>
<evidence type="ECO:0000313" key="1">
    <source>
        <dbReference type="EMBL" id="MBR9727928.1"/>
    </source>
</evidence>
<dbReference type="EMBL" id="JAAIKR010000006">
    <property type="protein sequence ID" value="MBR9727928.1"/>
    <property type="molecule type" value="Genomic_DNA"/>
</dbReference>
<gene>
    <name evidence="1" type="ORF">G3R48_08015</name>
</gene>
<dbReference type="InterPro" id="IPR021559">
    <property type="entry name" value="DUF3019"/>
</dbReference>
<reference evidence="1 2" key="1">
    <citation type="submission" date="2020-02" db="EMBL/GenBank/DDBJ databases">
        <title>Shewanella WXL01 sp. nov., a marine bacterium isolated from green algae in Luhuitou Fringing Reef (Northern South China Sea).</title>
        <authorList>
            <person name="Wang X."/>
        </authorList>
    </citation>
    <scope>NUCLEOTIDE SEQUENCE [LARGE SCALE GENOMIC DNA]</scope>
    <source>
        <strain evidence="1 2">MCCC 1A01895</strain>
    </source>
</reference>
<sequence>MSALKIFFCLLIITLHTKKSFADAPGTAWKITPNNCYSQDGHCESDVIVEWQTPDATHFCIKIEDKNEPEFCSNGELSGQQAFSLKAMRTKKIFIINPQNQRLLSTLTFRIVTDSVPRNPRKRRHSWSIL</sequence>
<dbReference type="RefSeq" id="WP_153664415.1">
    <property type="nucleotide sequence ID" value="NZ_JAAIKR010000006.1"/>
</dbReference>
<name>A0ABS5I1M8_9GAMM</name>
<accession>A0ABS5I1M8</accession>
<dbReference type="Pfam" id="PF11456">
    <property type="entry name" value="DUF3019"/>
    <property type="match status" value="1"/>
</dbReference>
<organism evidence="1 2">
    <name type="scientific">Shewanella intestini</name>
    <dbReference type="NCBI Taxonomy" id="2017544"/>
    <lineage>
        <taxon>Bacteria</taxon>
        <taxon>Pseudomonadati</taxon>
        <taxon>Pseudomonadota</taxon>
        <taxon>Gammaproteobacteria</taxon>
        <taxon>Alteromonadales</taxon>
        <taxon>Shewanellaceae</taxon>
        <taxon>Shewanella</taxon>
    </lineage>
</organism>
<protein>
    <submittedName>
        <fullName evidence="1">DUF3019 domain-containing protein</fullName>
    </submittedName>
</protein>